<sequence>MEITIKDIKELKTIVENMKENEVISVELSNGDSDEREK</sequence>
<accession>A0A8S5MUT4</accession>
<proteinExistence type="predicted"/>
<dbReference type="EMBL" id="BK014989">
    <property type="protein sequence ID" value="DAD85850.1"/>
    <property type="molecule type" value="Genomic_DNA"/>
</dbReference>
<evidence type="ECO:0000313" key="1">
    <source>
        <dbReference type="EMBL" id="DAD85850.1"/>
    </source>
</evidence>
<organism evidence="1">
    <name type="scientific">Siphoviridae sp. ctutT7</name>
    <dbReference type="NCBI Taxonomy" id="2826506"/>
    <lineage>
        <taxon>Viruses</taxon>
        <taxon>Duplodnaviria</taxon>
        <taxon>Heunggongvirae</taxon>
        <taxon>Uroviricota</taxon>
        <taxon>Caudoviricetes</taxon>
    </lineage>
</organism>
<reference evidence="1" key="1">
    <citation type="journal article" date="2021" name="Proc. Natl. Acad. Sci. U.S.A.">
        <title>A Catalog of Tens of Thousands of Viruses from Human Metagenomes Reveals Hidden Associations with Chronic Diseases.</title>
        <authorList>
            <person name="Tisza M.J."/>
            <person name="Buck C.B."/>
        </authorList>
    </citation>
    <scope>NUCLEOTIDE SEQUENCE</scope>
    <source>
        <strain evidence="1">CtutT7</strain>
    </source>
</reference>
<protein>
    <submittedName>
        <fullName evidence="1">Uncharacterized protein</fullName>
    </submittedName>
</protein>
<name>A0A8S5MUT4_9CAUD</name>